<feature type="region of interest" description="Disordered" evidence="1">
    <location>
        <begin position="90"/>
        <end position="139"/>
    </location>
</feature>
<feature type="region of interest" description="Disordered" evidence="1">
    <location>
        <begin position="182"/>
        <end position="213"/>
    </location>
</feature>
<sequence>MEKILQAEQTGAPIVSKGTLVVFLSTGEKTTTGRGEMFVCVSATPRTQLYTRSILSTRNNRTTPQAYKSNDARLRWEECNPIPLCQFNHSNHSNQHLPQRHPRRTHTQQARQPTKPTSASNFCEKDADQPTNQRRSKRCPQSIAWHDVACVRRKACRGSAGAVPVGQTCREALGARVRWRKPTNTRAGRQAGEGPTPARQATRTDDLQGASGRWMDGRLRDTEKDIMLRRV</sequence>
<comment type="caution">
    <text evidence="2">The sequence shown here is derived from an EMBL/GenBank/DDBJ whole genome shotgun (WGS) entry which is preliminary data.</text>
</comment>
<gene>
    <name evidence="2" type="ORF">IWX90DRAFT_258394</name>
</gene>
<evidence type="ECO:0000313" key="2">
    <source>
        <dbReference type="EMBL" id="KAK8164395.1"/>
    </source>
</evidence>
<keyword evidence="3" id="KW-1185">Reference proteome</keyword>
<evidence type="ECO:0000313" key="3">
    <source>
        <dbReference type="Proteomes" id="UP001456524"/>
    </source>
</evidence>
<organism evidence="2 3">
    <name type="scientific">Phyllosticta citrichinensis</name>
    <dbReference type="NCBI Taxonomy" id="1130410"/>
    <lineage>
        <taxon>Eukaryota</taxon>
        <taxon>Fungi</taxon>
        <taxon>Dikarya</taxon>
        <taxon>Ascomycota</taxon>
        <taxon>Pezizomycotina</taxon>
        <taxon>Dothideomycetes</taxon>
        <taxon>Dothideomycetes incertae sedis</taxon>
        <taxon>Botryosphaeriales</taxon>
        <taxon>Phyllostictaceae</taxon>
        <taxon>Phyllosticta</taxon>
    </lineage>
</organism>
<reference evidence="2 3" key="1">
    <citation type="journal article" date="2022" name="G3 (Bethesda)">
        <title>Enemy or ally: a genomic approach to elucidate the lifestyle of Phyllosticta citrichinaensis.</title>
        <authorList>
            <person name="Buijs V.A."/>
            <person name="Groenewald J.Z."/>
            <person name="Haridas S."/>
            <person name="LaButti K.M."/>
            <person name="Lipzen A."/>
            <person name="Martin F.M."/>
            <person name="Barry K."/>
            <person name="Grigoriev I.V."/>
            <person name="Crous P.W."/>
            <person name="Seidl M.F."/>
        </authorList>
    </citation>
    <scope>NUCLEOTIDE SEQUENCE [LARGE SCALE GENOMIC DNA]</scope>
    <source>
        <strain evidence="2 3">CBS 129764</strain>
    </source>
</reference>
<proteinExistence type="predicted"/>
<evidence type="ECO:0000256" key="1">
    <source>
        <dbReference type="SAM" id="MobiDB-lite"/>
    </source>
</evidence>
<name>A0ABR1XRS4_9PEZI</name>
<dbReference type="Proteomes" id="UP001456524">
    <property type="component" value="Unassembled WGS sequence"/>
</dbReference>
<protein>
    <submittedName>
        <fullName evidence="2">Uncharacterized protein</fullName>
    </submittedName>
</protein>
<accession>A0ABR1XRS4</accession>
<dbReference type="EMBL" id="JBBWUH010000006">
    <property type="protein sequence ID" value="KAK8164395.1"/>
    <property type="molecule type" value="Genomic_DNA"/>
</dbReference>
<feature type="compositionally biased region" description="Polar residues" evidence="1">
    <location>
        <begin position="107"/>
        <end position="121"/>
    </location>
</feature>